<keyword evidence="2" id="KW-0255">Endonuclease</keyword>
<protein>
    <submittedName>
        <fullName evidence="2">Putative ATP-dependent endonuclease of OLD family</fullName>
    </submittedName>
</protein>
<keyword evidence="2" id="KW-0378">Hydrolase</keyword>
<organism evidence="2 3">
    <name type="scientific">Pseudonocardia kunmingensis</name>
    <dbReference type="NCBI Taxonomy" id="630975"/>
    <lineage>
        <taxon>Bacteria</taxon>
        <taxon>Bacillati</taxon>
        <taxon>Actinomycetota</taxon>
        <taxon>Actinomycetes</taxon>
        <taxon>Pseudonocardiales</taxon>
        <taxon>Pseudonocardiaceae</taxon>
        <taxon>Pseudonocardia</taxon>
    </lineage>
</organism>
<dbReference type="AlphaFoldDB" id="A0A543DKP7"/>
<dbReference type="InterPro" id="IPR034139">
    <property type="entry name" value="TOPRIM_OLD"/>
</dbReference>
<evidence type="ECO:0000259" key="1">
    <source>
        <dbReference type="SMART" id="SM00382"/>
    </source>
</evidence>
<dbReference type="Pfam" id="PF13304">
    <property type="entry name" value="AAA_21"/>
    <property type="match status" value="1"/>
</dbReference>
<comment type="caution">
    <text evidence="2">The sequence shown here is derived from an EMBL/GenBank/DDBJ whole genome shotgun (WGS) entry which is preliminary data.</text>
</comment>
<dbReference type="PANTHER" id="PTHR43581">
    <property type="entry name" value="ATP/GTP PHOSPHATASE"/>
    <property type="match status" value="1"/>
</dbReference>
<dbReference type="GO" id="GO:0004519">
    <property type="term" value="F:endonuclease activity"/>
    <property type="evidence" value="ECO:0007669"/>
    <property type="project" value="UniProtKB-KW"/>
</dbReference>
<dbReference type="GO" id="GO:0005524">
    <property type="term" value="F:ATP binding"/>
    <property type="evidence" value="ECO:0007669"/>
    <property type="project" value="InterPro"/>
</dbReference>
<dbReference type="SMART" id="SM00382">
    <property type="entry name" value="AAA"/>
    <property type="match status" value="1"/>
</dbReference>
<dbReference type="RefSeq" id="WP_142058367.1">
    <property type="nucleotide sequence ID" value="NZ_VFPA01000003.1"/>
</dbReference>
<gene>
    <name evidence="2" type="ORF">FB558_5674</name>
</gene>
<keyword evidence="2" id="KW-0540">Nuclease</keyword>
<accession>A0A543DKP7</accession>
<dbReference type="GO" id="GO:0016887">
    <property type="term" value="F:ATP hydrolysis activity"/>
    <property type="evidence" value="ECO:0007669"/>
    <property type="project" value="InterPro"/>
</dbReference>
<dbReference type="SUPFAM" id="SSF52540">
    <property type="entry name" value="P-loop containing nucleoside triphosphate hydrolases"/>
    <property type="match status" value="1"/>
</dbReference>
<dbReference type="CDD" id="cd00267">
    <property type="entry name" value="ABC_ATPase"/>
    <property type="match status" value="1"/>
</dbReference>
<dbReference type="InterPro" id="IPR027417">
    <property type="entry name" value="P-loop_NTPase"/>
</dbReference>
<dbReference type="InterPro" id="IPR003959">
    <property type="entry name" value="ATPase_AAA_core"/>
</dbReference>
<dbReference type="EMBL" id="VFPA01000003">
    <property type="protein sequence ID" value="TQM09898.1"/>
    <property type="molecule type" value="Genomic_DNA"/>
</dbReference>
<dbReference type="OrthoDB" id="3237462at2"/>
<evidence type="ECO:0000313" key="2">
    <source>
        <dbReference type="EMBL" id="TQM09898.1"/>
    </source>
</evidence>
<dbReference type="Proteomes" id="UP000315677">
    <property type="component" value="Unassembled WGS sequence"/>
</dbReference>
<keyword evidence="3" id="KW-1185">Reference proteome</keyword>
<dbReference type="PANTHER" id="PTHR43581:SF4">
    <property type="entry name" value="ATP_GTP PHOSPHATASE"/>
    <property type="match status" value="1"/>
</dbReference>
<name>A0A543DKP7_9PSEU</name>
<dbReference type="InterPro" id="IPR003593">
    <property type="entry name" value="AAA+_ATPase"/>
</dbReference>
<evidence type="ECO:0000313" key="3">
    <source>
        <dbReference type="Proteomes" id="UP000315677"/>
    </source>
</evidence>
<feature type="domain" description="AAA+ ATPase" evidence="1">
    <location>
        <begin position="21"/>
        <end position="342"/>
    </location>
</feature>
<sequence>MRIRRLTVTRYRGLEQLVLHPGLCTVLIGPSNTGKSTVLEALDLLLHDGVGRGRQPLSELDYYARDIQDGFEIEAVLANLPADVSADVIDHLEGWRDHDKAVVSEPGGDGVEPIIRVRVTGSSEFDLEHTFAKTESNGARFGIGLRRRVGWFYDGRSRDPARELAFYQGGALDRLFEKAELTEPVDTLRSALRGGADAFNSHRAVKPVLQQLGGDLRDWGLGHDKDHPLFEIGALSHRELLQTLRLAIPGADGVTIPLLRQGRGAQRLLLVTVLLRLSRKAGLEPIVALDEPEQALEPLRQAQLVEMLHDIPDTGGQLFLTTHSPDIIRGFTPEDVVILSEDRRPAKALRDMSAQAKQGYERRLDGPAARGLFAPIPLLVEGPSDVPVLQTFWAAMAKTGEVKSMNSLGIDLINCEGVGNQPQIARVLNESGKQVVVLAEQDRPDELATHRSEGYCAALIVHDPHEGRQNLEESLATGAPLTALAAALKALAEDRGYDWTSQHGDLKARRNSLPEDAQAATEAATTIEEFLAAMPEPQARALVAKTLAPKGKKTITPFEMKGARQGRVFAEALVKTAGVPHAFRAAFMELQAWIRAGCQPHGHEITLTAPVPVADPHSNSAAPPQGSA</sequence>
<proteinExistence type="predicted"/>
<dbReference type="Gene3D" id="3.40.50.300">
    <property type="entry name" value="P-loop containing nucleotide triphosphate hydrolases"/>
    <property type="match status" value="2"/>
</dbReference>
<reference evidence="2 3" key="1">
    <citation type="submission" date="2019-06" db="EMBL/GenBank/DDBJ databases">
        <title>Sequencing the genomes of 1000 actinobacteria strains.</title>
        <authorList>
            <person name="Klenk H.-P."/>
        </authorList>
    </citation>
    <scope>NUCLEOTIDE SEQUENCE [LARGE SCALE GENOMIC DNA]</scope>
    <source>
        <strain evidence="2 3">DSM 45301</strain>
    </source>
</reference>
<dbReference type="Pfam" id="PF20469">
    <property type="entry name" value="OLD-like_TOPRIM"/>
    <property type="match status" value="1"/>
</dbReference>
<dbReference type="InterPro" id="IPR051396">
    <property type="entry name" value="Bact_Antivir_Def_Nuclease"/>
</dbReference>